<keyword evidence="2" id="KW-0808">Transferase</keyword>
<organism evidence="2 3">
    <name type="scientific">Candidatus Roizmanbacteria bacterium RIFCSPHIGHO2_01_FULL_39_12c</name>
    <dbReference type="NCBI Taxonomy" id="1802031"/>
    <lineage>
        <taxon>Bacteria</taxon>
        <taxon>Candidatus Roizmaniibacteriota</taxon>
    </lineage>
</organism>
<name>A0A1F7G844_9BACT</name>
<dbReference type="PANTHER" id="PTHR48090">
    <property type="entry name" value="UNDECAPRENYL-PHOSPHATE 4-DEOXY-4-FORMAMIDO-L-ARABINOSE TRANSFERASE-RELATED"/>
    <property type="match status" value="1"/>
</dbReference>
<dbReference type="Gene3D" id="3.90.550.10">
    <property type="entry name" value="Spore Coat Polysaccharide Biosynthesis Protein SpsA, Chain A"/>
    <property type="match status" value="1"/>
</dbReference>
<feature type="domain" description="Glycosyltransferase 2-like" evidence="1">
    <location>
        <begin position="8"/>
        <end position="169"/>
    </location>
</feature>
<dbReference type="PANTHER" id="PTHR48090:SF7">
    <property type="entry name" value="RFBJ PROTEIN"/>
    <property type="match status" value="1"/>
</dbReference>
<evidence type="ECO:0000313" key="3">
    <source>
        <dbReference type="Proteomes" id="UP000177208"/>
    </source>
</evidence>
<dbReference type="SUPFAM" id="SSF53448">
    <property type="entry name" value="Nucleotide-diphospho-sugar transferases"/>
    <property type="match status" value="1"/>
</dbReference>
<dbReference type="CDD" id="cd04179">
    <property type="entry name" value="DPM_DPG-synthase_like"/>
    <property type="match status" value="1"/>
</dbReference>
<dbReference type="EMBL" id="MFZG01000041">
    <property type="protein sequence ID" value="OGK15103.1"/>
    <property type="molecule type" value="Genomic_DNA"/>
</dbReference>
<evidence type="ECO:0000313" key="2">
    <source>
        <dbReference type="EMBL" id="OGK15103.1"/>
    </source>
</evidence>
<dbReference type="AlphaFoldDB" id="A0A1F7G844"/>
<reference evidence="2 3" key="1">
    <citation type="journal article" date="2016" name="Nat. Commun.">
        <title>Thousands of microbial genomes shed light on interconnected biogeochemical processes in an aquifer system.</title>
        <authorList>
            <person name="Anantharaman K."/>
            <person name="Brown C.T."/>
            <person name="Hug L.A."/>
            <person name="Sharon I."/>
            <person name="Castelle C.J."/>
            <person name="Probst A.J."/>
            <person name="Thomas B.C."/>
            <person name="Singh A."/>
            <person name="Wilkins M.J."/>
            <person name="Karaoz U."/>
            <person name="Brodie E.L."/>
            <person name="Williams K.H."/>
            <person name="Hubbard S.S."/>
            <person name="Banfield J.F."/>
        </authorList>
    </citation>
    <scope>NUCLEOTIDE SEQUENCE [LARGE SCALE GENOMIC DNA]</scope>
</reference>
<protein>
    <submittedName>
        <fullName evidence="2">Glycosyl transferase family 2</fullName>
    </submittedName>
</protein>
<evidence type="ECO:0000259" key="1">
    <source>
        <dbReference type="Pfam" id="PF00535"/>
    </source>
</evidence>
<dbReference type="InterPro" id="IPR050256">
    <property type="entry name" value="Glycosyltransferase_2"/>
</dbReference>
<dbReference type="Proteomes" id="UP000177208">
    <property type="component" value="Unassembled WGS sequence"/>
</dbReference>
<sequence>MKKNKVVVVMPAYNVEKTLEKTYRDIPKNLVDDIILVDNNSRDHTVELAKKLKIKVYRHKTNRGYGGSQKTLYRKALDMGADIIIMVHPDYQYDPKFLKYLLPPIIDGAFDIMLATRIRTRKDTLKNGMPLYKYLSNRFLTITENLVLGLSLSEYHTGFRAFRREVLTKLKFNQLSNDFVFDQQILIAAHLLGFTIGEIYNPAYYREDSSSVNFRNSIKYGLETLISLYHYLFNKKKYF</sequence>
<dbReference type="GO" id="GO:0016740">
    <property type="term" value="F:transferase activity"/>
    <property type="evidence" value="ECO:0007669"/>
    <property type="project" value="UniProtKB-KW"/>
</dbReference>
<dbReference type="InterPro" id="IPR001173">
    <property type="entry name" value="Glyco_trans_2-like"/>
</dbReference>
<dbReference type="Pfam" id="PF00535">
    <property type="entry name" value="Glycos_transf_2"/>
    <property type="match status" value="1"/>
</dbReference>
<dbReference type="InterPro" id="IPR029044">
    <property type="entry name" value="Nucleotide-diphossugar_trans"/>
</dbReference>
<gene>
    <name evidence="2" type="ORF">A2774_01485</name>
</gene>
<proteinExistence type="predicted"/>
<accession>A0A1F7G844</accession>
<comment type="caution">
    <text evidence="2">The sequence shown here is derived from an EMBL/GenBank/DDBJ whole genome shotgun (WGS) entry which is preliminary data.</text>
</comment>